<evidence type="ECO:0000256" key="1">
    <source>
        <dbReference type="SAM" id="MobiDB-lite"/>
    </source>
</evidence>
<dbReference type="Proteomes" id="UP001597085">
    <property type="component" value="Unassembled WGS sequence"/>
</dbReference>
<gene>
    <name evidence="3" type="ORF">ACFSBX_14170</name>
</gene>
<dbReference type="RefSeq" id="WP_256421158.1">
    <property type="nucleotide sequence ID" value="NZ_JANHDI010000006.1"/>
</dbReference>
<sequence>MDDEDLSRRAVIALLAVAGGATAINQLSSILDSRTDDAREVLPEKDPDKPHASEETATPEPKPGVHLEDHGGIADGETDDTEALMAALDEAAPDGTVRLPEGEILIGSGLADAILLVHRHRGVTIAGEGPDATRLKMAPGHNSVHRGIVITPSRRDDITGITIRDLMLDGQGLKQDYNIANGIEVQSANGNGYPVEIRNCVIYDWATNGLQLREPGTSIYDSSILLNGRKQEAETGRDGHGVATSIGNNPNGQTLIQRCLLQGNTGAGADNSGGNMVITGCVIDDCGYGVKQNDTTNKQIIENTRISNLRTEPGVYNIPPDRTGGDLVLNNVCIENATDPGLLFPAGGTITGDQILIKNTNTEASQPAAVVVTDEGRKFDVGELAVYETGTGSAMHLENCTGSIDRLVHDGPDDSLGQLSDVAVDTIANDDSMAVDVPRAIDVGASL</sequence>
<accession>A0ABD6CPN3</accession>
<feature type="compositionally biased region" description="Basic and acidic residues" evidence="1">
    <location>
        <begin position="33"/>
        <end position="54"/>
    </location>
</feature>
<comment type="caution">
    <text evidence="3">The sequence shown here is derived from an EMBL/GenBank/DDBJ whole genome shotgun (WGS) entry which is preliminary data.</text>
</comment>
<protein>
    <submittedName>
        <fullName evidence="3">Right-handed parallel beta-helix repeat-containing protein</fullName>
    </submittedName>
</protein>
<dbReference type="Pfam" id="PF12708">
    <property type="entry name" value="Pect-lyase_RHGA_epim"/>
    <property type="match status" value="1"/>
</dbReference>
<dbReference type="SUPFAM" id="SSF51126">
    <property type="entry name" value="Pectin lyase-like"/>
    <property type="match status" value="1"/>
</dbReference>
<dbReference type="InterPro" id="IPR011050">
    <property type="entry name" value="Pectin_lyase_fold/virulence"/>
</dbReference>
<dbReference type="Gene3D" id="2.160.20.10">
    <property type="entry name" value="Single-stranded right-handed beta-helix, Pectin lyase-like"/>
    <property type="match status" value="1"/>
</dbReference>
<name>A0ABD6CPN3_9EURY</name>
<organism evidence="3 4">
    <name type="scientific">Halobellus rarus</name>
    <dbReference type="NCBI Taxonomy" id="1126237"/>
    <lineage>
        <taxon>Archaea</taxon>
        <taxon>Methanobacteriati</taxon>
        <taxon>Methanobacteriota</taxon>
        <taxon>Stenosarchaea group</taxon>
        <taxon>Halobacteria</taxon>
        <taxon>Halobacteriales</taxon>
        <taxon>Haloferacaceae</taxon>
        <taxon>Halobellus</taxon>
    </lineage>
</organism>
<dbReference type="EMBL" id="JBHUDK010000012">
    <property type="protein sequence ID" value="MFD1600106.1"/>
    <property type="molecule type" value="Genomic_DNA"/>
</dbReference>
<evidence type="ECO:0000313" key="3">
    <source>
        <dbReference type="EMBL" id="MFD1600106.1"/>
    </source>
</evidence>
<dbReference type="AlphaFoldDB" id="A0ABD6CPN3"/>
<feature type="region of interest" description="Disordered" evidence="1">
    <location>
        <begin position="32"/>
        <end position="77"/>
    </location>
</feature>
<reference evidence="3 4" key="1">
    <citation type="journal article" date="2019" name="Int. J. Syst. Evol. Microbiol.">
        <title>The Global Catalogue of Microorganisms (GCM) 10K type strain sequencing project: providing services to taxonomists for standard genome sequencing and annotation.</title>
        <authorList>
            <consortium name="The Broad Institute Genomics Platform"/>
            <consortium name="The Broad Institute Genome Sequencing Center for Infectious Disease"/>
            <person name="Wu L."/>
            <person name="Ma J."/>
        </authorList>
    </citation>
    <scope>NUCLEOTIDE SEQUENCE [LARGE SCALE GENOMIC DNA]</scope>
    <source>
        <strain evidence="3 4">CGMCC 1.12121</strain>
    </source>
</reference>
<feature type="compositionally biased region" description="Basic and acidic residues" evidence="1">
    <location>
        <begin position="63"/>
        <end position="72"/>
    </location>
</feature>
<dbReference type="InterPro" id="IPR012334">
    <property type="entry name" value="Pectin_lyas_fold"/>
</dbReference>
<evidence type="ECO:0000313" key="4">
    <source>
        <dbReference type="Proteomes" id="UP001597085"/>
    </source>
</evidence>
<keyword evidence="4" id="KW-1185">Reference proteome</keyword>
<proteinExistence type="predicted"/>
<evidence type="ECO:0000259" key="2">
    <source>
        <dbReference type="Pfam" id="PF12708"/>
    </source>
</evidence>
<feature type="domain" description="Rhamnogalacturonase A/B/Epimerase-like pectate lyase" evidence="2">
    <location>
        <begin position="69"/>
        <end position="290"/>
    </location>
</feature>
<dbReference type="InterPro" id="IPR024535">
    <property type="entry name" value="RHGA/B-epi-like_pectate_lyase"/>
</dbReference>